<reference evidence="2" key="2">
    <citation type="submission" date="2023-03" db="EMBL/GenBank/DDBJ databases">
        <authorList>
            <person name="Inwood S.N."/>
            <person name="Skelly J.G."/>
            <person name="Guhlin J."/>
            <person name="Harrop T.W.R."/>
            <person name="Goldson S.G."/>
            <person name="Dearden P.K."/>
        </authorList>
    </citation>
    <scope>NUCLEOTIDE SEQUENCE</scope>
    <source>
        <strain evidence="2">Irish</strain>
        <tissue evidence="2">Whole body</tissue>
    </source>
</reference>
<evidence type="ECO:0000256" key="1">
    <source>
        <dbReference type="SAM" id="MobiDB-lite"/>
    </source>
</evidence>
<feature type="region of interest" description="Disordered" evidence="1">
    <location>
        <begin position="182"/>
        <end position="216"/>
    </location>
</feature>
<evidence type="ECO:0000313" key="3">
    <source>
        <dbReference type="Proteomes" id="UP001168990"/>
    </source>
</evidence>
<dbReference type="Proteomes" id="UP001168990">
    <property type="component" value="Unassembled WGS sequence"/>
</dbReference>
<feature type="compositionally biased region" description="Low complexity" evidence="1">
    <location>
        <begin position="261"/>
        <end position="282"/>
    </location>
</feature>
<feature type="compositionally biased region" description="Polar residues" evidence="1">
    <location>
        <begin position="74"/>
        <end position="95"/>
    </location>
</feature>
<feature type="region of interest" description="Disordered" evidence="1">
    <location>
        <begin position="696"/>
        <end position="728"/>
    </location>
</feature>
<feature type="compositionally biased region" description="Gly residues" evidence="1">
    <location>
        <begin position="123"/>
        <end position="133"/>
    </location>
</feature>
<feature type="compositionally biased region" description="Low complexity" evidence="1">
    <location>
        <begin position="198"/>
        <end position="215"/>
    </location>
</feature>
<accession>A0AA39F9T2</accession>
<protein>
    <submittedName>
        <fullName evidence="2">Uncharacterized protein</fullName>
    </submittedName>
</protein>
<feature type="compositionally biased region" description="Low complexity" evidence="1">
    <location>
        <begin position="134"/>
        <end position="143"/>
    </location>
</feature>
<organism evidence="2 3">
    <name type="scientific">Microctonus aethiopoides</name>
    <dbReference type="NCBI Taxonomy" id="144406"/>
    <lineage>
        <taxon>Eukaryota</taxon>
        <taxon>Metazoa</taxon>
        <taxon>Ecdysozoa</taxon>
        <taxon>Arthropoda</taxon>
        <taxon>Hexapoda</taxon>
        <taxon>Insecta</taxon>
        <taxon>Pterygota</taxon>
        <taxon>Neoptera</taxon>
        <taxon>Endopterygota</taxon>
        <taxon>Hymenoptera</taxon>
        <taxon>Apocrita</taxon>
        <taxon>Ichneumonoidea</taxon>
        <taxon>Braconidae</taxon>
        <taxon>Euphorinae</taxon>
        <taxon>Microctonus</taxon>
    </lineage>
</organism>
<dbReference type="PANTHER" id="PTHR20916:SF18">
    <property type="entry name" value="IPT_TIG DOMAIN-CONTAINING PROTEIN"/>
    <property type="match status" value="1"/>
</dbReference>
<feature type="compositionally biased region" description="Low complexity" evidence="1">
    <location>
        <begin position="107"/>
        <end position="122"/>
    </location>
</feature>
<reference evidence="2" key="1">
    <citation type="journal article" date="2023" name="bioRxiv">
        <title>Scaffold-level genome assemblies of two parasitoid biocontrol wasps reveal the parthenogenesis mechanism and an associated novel virus.</title>
        <authorList>
            <person name="Inwood S."/>
            <person name="Skelly J."/>
            <person name="Guhlin J."/>
            <person name="Harrop T."/>
            <person name="Goldson S."/>
            <person name="Dearden P."/>
        </authorList>
    </citation>
    <scope>NUCLEOTIDE SEQUENCE</scope>
    <source>
        <strain evidence="2">Irish</strain>
        <tissue evidence="2">Whole body</tissue>
    </source>
</reference>
<proteinExistence type="predicted"/>
<dbReference type="PANTHER" id="PTHR20916">
    <property type="entry name" value="CYSTEINE AND GLYCINE-RICH PROTEIN 2 BINDING PROTEIN"/>
    <property type="match status" value="1"/>
</dbReference>
<feature type="compositionally biased region" description="Basic residues" evidence="1">
    <location>
        <begin position="144"/>
        <end position="154"/>
    </location>
</feature>
<gene>
    <name evidence="2" type="ORF">PV328_003976</name>
</gene>
<feature type="region of interest" description="Disordered" evidence="1">
    <location>
        <begin position="63"/>
        <end position="154"/>
    </location>
</feature>
<evidence type="ECO:0000313" key="2">
    <source>
        <dbReference type="EMBL" id="KAK0165469.1"/>
    </source>
</evidence>
<dbReference type="EMBL" id="JAQQBS010001422">
    <property type="protein sequence ID" value="KAK0165469.1"/>
    <property type="molecule type" value="Genomic_DNA"/>
</dbReference>
<feature type="region of interest" description="Disordered" evidence="1">
    <location>
        <begin position="581"/>
        <end position="605"/>
    </location>
</feature>
<dbReference type="AlphaFoldDB" id="A0AA39F9T2"/>
<feature type="region of interest" description="Disordered" evidence="1">
    <location>
        <begin position="259"/>
        <end position="292"/>
    </location>
</feature>
<sequence length="849" mass="95039">MLPENAFPVTGGIMQTEEVVPRAQSMGIDGSLTDTTTYHHPLHLSSFIECPLSGLVHMAVKQEPQDEDDRDVKSLSSNEALNSQKAEASTAPTPIQVTHHGHHHGHGPTVVHQQVQQQAMDTGNGGDDGGMGRGMNQDNVSRSRPSRGRRKSRWKLKFHHQALPPEYLDHYEAALAQEALNNSSPTHGREPTVPSPTPTTATSTSTSISTSTPSPIADVQGWLQKIAAMQQELCPRVNPINNSTDNNNLQSPSRRSVITTSHMNSSGHNNNNINNNNNNHHSQQTTPRPPMKYSDLPYMGEITLDNSKPRRGRKPKKADICHLIYKNYGTILPGTPGHDERKQLLKQEQLRIDSTNNRDITPITSQVTTFQRTEIQNRISSLLEKRLTQESKRCLAISENNNNNEINITNNNTNNNREQNEPLNLCIKDLNQLKIRLLRKHGNIYESGHVKSETSSDGEEIECLGMPLSKIDTKQCNSDLLNNITNNNNNNNIDIHNNNTKNDKDTPNNFVYWPNTGVLIHPMTLQSQFLYYQKMSEGDKNIQLIDNNTKEQKIVPKSIYTMLDTKNLNTNQSIIQQQQTINQSGSPRPKRIAPLGQPPNLPTKRKRSAIFIPPMPTENNNNPATEVSICKFKFTGGAKPSLQEKKSLSVDSGGNFRYYSGTGDKSMRGYEFFPRESLQQPPGQAGSSAGAFLSATGERIPPPICQQTSNLANDDGRKKRKTRKSLQREKLEQTFKEKGFLIQTQQLESAEGATYCKFRQLRKFTRYLFRSWKDYLPGNVRELNTTNNIDGETTLDVDVADGDNLPSPLPISNIISNEISINNTNNNINNNINSNDNNIDEHQRALSLT</sequence>
<comment type="caution">
    <text evidence="2">The sequence shown here is derived from an EMBL/GenBank/DDBJ whole genome shotgun (WGS) entry which is preliminary data.</text>
</comment>
<name>A0AA39F9T2_9HYME</name>
<keyword evidence="3" id="KW-1185">Reference proteome</keyword>